<dbReference type="EMBL" id="LFXJ01000002">
    <property type="protein sequence ID" value="KMY33869.1"/>
    <property type="molecule type" value="Genomic_DNA"/>
</dbReference>
<dbReference type="RefSeq" id="WP_049663202.1">
    <property type="nucleotide sequence ID" value="NZ_LFXJ01000002.1"/>
</dbReference>
<sequence length="326" mass="36886">MVVTLVRHDIKYAEAMHALSSMPQVRDALGLPAGKVEDTINFIKRECVDEEAGKTVPRVVLDEEGQLIGVTALMFIDHNKKSCHIGSWLGYEFWGKGYNLQSKVAILDIAFFELGLERVFAGARKVNIRSQKAQEKLSFIRLGVEKDFPQEHSWLEVKEKQPCVLNVFEREDFVRYRSALKKVEGVREDYLPQLLLADESEVAVREYLNDGELYEIKCGEQLAGVALLLEQSDTTVELKNIAIVPKYQGKGLGKEALRQITTVCQSQGYKTIIVGTANSSIDNIAFYQKAGFRMEAIEKDFFSNYPEPIYENGIRALDMIFFSKAL</sequence>
<comment type="caution">
    <text evidence="2">The sequence shown here is derived from an EMBL/GenBank/DDBJ whole genome shotgun (WGS) entry which is preliminary data.</text>
</comment>
<dbReference type="OrthoDB" id="162775at2"/>
<dbReference type="PANTHER" id="PTHR43792">
    <property type="entry name" value="GNAT FAMILY, PUTATIVE (AFU_ORTHOLOGUE AFUA_3G00765)-RELATED-RELATED"/>
    <property type="match status" value="1"/>
</dbReference>
<dbReference type="InterPro" id="IPR051531">
    <property type="entry name" value="N-acetyltransferase"/>
</dbReference>
<dbReference type="InterPro" id="IPR016181">
    <property type="entry name" value="Acyl_CoA_acyltransferase"/>
</dbReference>
<feature type="domain" description="N-acetyltransferase" evidence="1">
    <location>
        <begin position="171"/>
        <end position="324"/>
    </location>
</feature>
<evidence type="ECO:0000313" key="2">
    <source>
        <dbReference type="EMBL" id="KMY33869.1"/>
    </source>
</evidence>
<evidence type="ECO:0000313" key="3">
    <source>
        <dbReference type="Proteomes" id="UP000037326"/>
    </source>
</evidence>
<evidence type="ECO:0000259" key="1">
    <source>
        <dbReference type="PROSITE" id="PS51186"/>
    </source>
</evidence>
<dbReference type="GeneID" id="96597087"/>
<proteinExistence type="predicted"/>
<dbReference type="PATRIC" id="fig|582475.4.peg.3956"/>
<dbReference type="SUPFAM" id="SSF55729">
    <property type="entry name" value="Acyl-CoA N-acyltransferases (Nat)"/>
    <property type="match status" value="2"/>
</dbReference>
<reference evidence="3" key="1">
    <citation type="submission" date="2015-07" db="EMBL/GenBank/DDBJ databases">
        <authorList>
            <person name="Liu B."/>
            <person name="Wang J."/>
            <person name="Zhu Y."/>
            <person name="Liu G."/>
            <person name="Chen Q."/>
            <person name="Lan J."/>
            <person name="Che J."/>
            <person name="Ge C."/>
            <person name="Shi H."/>
            <person name="Pan Z."/>
            <person name="Liu X."/>
        </authorList>
    </citation>
    <scope>NUCLEOTIDE SEQUENCE [LARGE SCALE GENOMIC DNA]</scope>
    <source>
        <strain evidence="3">DSM 23493</strain>
    </source>
</reference>
<dbReference type="AlphaFoldDB" id="A0A0K9FH44"/>
<dbReference type="InterPro" id="IPR000182">
    <property type="entry name" value="GNAT_dom"/>
</dbReference>
<dbReference type="Gene3D" id="3.40.630.30">
    <property type="match status" value="2"/>
</dbReference>
<dbReference type="GO" id="GO:0016747">
    <property type="term" value="F:acyltransferase activity, transferring groups other than amino-acyl groups"/>
    <property type="evidence" value="ECO:0007669"/>
    <property type="project" value="InterPro"/>
</dbReference>
<dbReference type="CDD" id="cd04301">
    <property type="entry name" value="NAT_SF"/>
    <property type="match status" value="1"/>
</dbReference>
<dbReference type="Proteomes" id="UP000037326">
    <property type="component" value="Unassembled WGS sequence"/>
</dbReference>
<dbReference type="Pfam" id="PF00583">
    <property type="entry name" value="Acetyltransf_1"/>
    <property type="match status" value="1"/>
</dbReference>
<keyword evidence="2" id="KW-0808">Transferase</keyword>
<accession>A0A0K9FH44</accession>
<dbReference type="Pfam" id="PF13302">
    <property type="entry name" value="Acetyltransf_3"/>
    <property type="match status" value="1"/>
</dbReference>
<dbReference type="PANTHER" id="PTHR43792:SF1">
    <property type="entry name" value="N-ACETYLTRANSFERASE DOMAIN-CONTAINING PROTEIN"/>
    <property type="match status" value="1"/>
</dbReference>
<protein>
    <submittedName>
        <fullName evidence="2">GNAT family acetyltransferase</fullName>
    </submittedName>
</protein>
<dbReference type="PROSITE" id="PS51186">
    <property type="entry name" value="GNAT"/>
    <property type="match status" value="1"/>
</dbReference>
<name>A0A0K9FH44_9BACI</name>
<gene>
    <name evidence="2" type="ORF">ACZ11_01985</name>
</gene>
<organism evidence="2 3">
    <name type="scientific">Lysinibacillus xylanilyticus</name>
    <dbReference type="NCBI Taxonomy" id="582475"/>
    <lineage>
        <taxon>Bacteria</taxon>
        <taxon>Bacillati</taxon>
        <taxon>Bacillota</taxon>
        <taxon>Bacilli</taxon>
        <taxon>Bacillales</taxon>
        <taxon>Bacillaceae</taxon>
        <taxon>Lysinibacillus</taxon>
    </lineage>
</organism>